<feature type="compositionally biased region" description="Basic and acidic residues" evidence="1">
    <location>
        <begin position="1"/>
        <end position="14"/>
    </location>
</feature>
<feature type="region of interest" description="Disordered" evidence="1">
    <location>
        <begin position="1"/>
        <end position="28"/>
    </location>
</feature>
<feature type="compositionally biased region" description="Acidic residues" evidence="1">
    <location>
        <begin position="18"/>
        <end position="28"/>
    </location>
</feature>
<organism evidence="2 3">
    <name type="scientific">Diaporthe australafricana</name>
    <dbReference type="NCBI Taxonomy" id="127596"/>
    <lineage>
        <taxon>Eukaryota</taxon>
        <taxon>Fungi</taxon>
        <taxon>Dikarya</taxon>
        <taxon>Ascomycota</taxon>
        <taxon>Pezizomycotina</taxon>
        <taxon>Sordariomycetes</taxon>
        <taxon>Sordariomycetidae</taxon>
        <taxon>Diaporthales</taxon>
        <taxon>Diaporthaceae</taxon>
        <taxon>Diaporthe</taxon>
    </lineage>
</organism>
<evidence type="ECO:0000313" key="3">
    <source>
        <dbReference type="Proteomes" id="UP001583177"/>
    </source>
</evidence>
<evidence type="ECO:0000313" key="2">
    <source>
        <dbReference type="EMBL" id="KAL1852433.1"/>
    </source>
</evidence>
<gene>
    <name evidence="2" type="ORF">Daus18300_012192</name>
</gene>
<dbReference type="EMBL" id="JAWRVE010000160">
    <property type="protein sequence ID" value="KAL1852433.1"/>
    <property type="molecule type" value="Genomic_DNA"/>
</dbReference>
<evidence type="ECO:0008006" key="4">
    <source>
        <dbReference type="Google" id="ProtNLM"/>
    </source>
</evidence>
<evidence type="ECO:0000256" key="1">
    <source>
        <dbReference type="SAM" id="MobiDB-lite"/>
    </source>
</evidence>
<reference evidence="2 3" key="1">
    <citation type="journal article" date="2024" name="IMA Fungus">
        <title>IMA Genome - F19 : A genome assembly and annotation guide to empower mycologists, including annotated draft genome sequences of Ceratocystis pirilliformis, Diaporthe australafricana, Fusarium ophioides, Paecilomyces lecythidis, and Sporothrix stenoceras.</title>
        <authorList>
            <person name="Aylward J."/>
            <person name="Wilson A.M."/>
            <person name="Visagie C.M."/>
            <person name="Spraker J."/>
            <person name="Barnes I."/>
            <person name="Buitendag C."/>
            <person name="Ceriani C."/>
            <person name="Del Mar Angel L."/>
            <person name="du Plessis D."/>
            <person name="Fuchs T."/>
            <person name="Gasser K."/>
            <person name="Kramer D."/>
            <person name="Li W."/>
            <person name="Munsamy K."/>
            <person name="Piso A."/>
            <person name="Price J.L."/>
            <person name="Sonnekus B."/>
            <person name="Thomas C."/>
            <person name="van der Nest A."/>
            <person name="van Dijk A."/>
            <person name="van Heerden A."/>
            <person name="van Vuuren N."/>
            <person name="Yilmaz N."/>
            <person name="Duong T.A."/>
            <person name="van der Merwe N.A."/>
            <person name="Wingfield M.J."/>
            <person name="Wingfield B.D."/>
        </authorList>
    </citation>
    <scope>NUCLEOTIDE SEQUENCE [LARGE SCALE GENOMIC DNA]</scope>
    <source>
        <strain evidence="2 3">CMW 18300</strain>
    </source>
</reference>
<dbReference type="Proteomes" id="UP001583177">
    <property type="component" value="Unassembled WGS sequence"/>
</dbReference>
<comment type="caution">
    <text evidence="2">The sequence shown here is derived from an EMBL/GenBank/DDBJ whole genome shotgun (WGS) entry which is preliminary data.</text>
</comment>
<accession>A0ABR3W3Q8</accession>
<name>A0ABR3W3Q8_9PEZI</name>
<keyword evidence="3" id="KW-1185">Reference proteome</keyword>
<proteinExistence type="predicted"/>
<protein>
    <recommendedName>
        <fullName evidence="4">BTB domain-containing protein</fullName>
    </recommendedName>
</protein>
<sequence>MSIKRQVDDRRDEPFSLSDDEDYDGDPELSLDEIGKSHGFTYPLCGTYTDWSTKEGFRELVQNWRDAIIKSYNLKEEDFRVEIEAKTQGKKYEIIYKVPRCGAEVDHDWLGFIYFKANNGEGIIEITNRSAQLQPKHLDFGGTNKKEDEKQAGFHGEGLKLAALVLMRGRQPNSPYHIMGQSGGFNWSFALTEQGRLAILTRMSPERLSRAKDDARRRIPGSLIPFAFMPDEDVQFIIGKKLKGRDGRGALTQRRAVQQEDFESWTKVALYLMGPAEGAVISTEHGDLLTADNLRGNIYLKGLLLQSESITGKPLNFGYNFAHGHTNRERQCVKNAREESRAIWKIWEVVLQTNPAMLPELSSLLDREEEVADIVFAEKLCKKHTAKLLRDYLLGGEFANRWYYCSDNISKNSRLDYIIEGLGRDGVALHRRYWTIMRNHGLLWTAEEEEQRRFGAAPLVPVPETTFAASVSRLLRACIRACPQTIDITLFFVKAGQLHIQLSFSANEKLFRVHERWLCMDTARSELALQDDLDEADVVSYTVKSLFADALEQLPREWFVAEDKVKTSEWQRKLERLRAEQRMDKFLRMEELSFIWTRWLALPRVLMSLDGKLARQAWNWTIMNYQRAGLTNTINDEEPIMNKI</sequence>